<gene>
    <name evidence="1" type="primary">ycf88</name>
</gene>
<protein>
    <submittedName>
        <fullName evidence="1">Uncharacterized protein</fullName>
    </submittedName>
</protein>
<dbReference type="SUPFAM" id="SSF54843">
    <property type="entry name" value="Ribosomal protein L22"/>
    <property type="match status" value="1"/>
</dbReference>
<dbReference type="EMBL" id="MW561224">
    <property type="protein sequence ID" value="QTI82782.1"/>
    <property type="molecule type" value="Genomic_DNA"/>
</dbReference>
<reference evidence="1" key="1">
    <citation type="submission" date="2021-02" db="EMBL/GenBank/DDBJ databases">
        <authorList>
            <person name="Huang H."/>
            <person name="Chen N."/>
        </authorList>
    </citation>
    <scope>NUCLEOTIDE SEQUENCE</scope>
</reference>
<dbReference type="GO" id="GO:0003735">
    <property type="term" value="F:structural constituent of ribosome"/>
    <property type="evidence" value="ECO:0007669"/>
    <property type="project" value="InterPro"/>
</dbReference>
<evidence type="ECO:0000313" key="1">
    <source>
        <dbReference type="EMBL" id="QTI82782.1"/>
    </source>
</evidence>
<dbReference type="GO" id="GO:0006412">
    <property type="term" value="P:translation"/>
    <property type="evidence" value="ECO:0007669"/>
    <property type="project" value="InterPro"/>
</dbReference>
<dbReference type="GeneID" id="69241275"/>
<accession>A0A8A6KLH1</accession>
<sequence length="144" mass="17013">MPKLLQHPRCKDFYFSPLSHGPLTLAYVTISSKYNHKLSLHVKKTLKNIRKCSFYKAIDLITYISNIFERNYLLQILYSAVTYTENNHSSNLLKLWIDDIYIKKIPKSNNFIQSSNSNLNSNYYIIIILGFEYKELPTKKEPVW</sequence>
<geneLocation type="chloroplast" evidence="1"/>
<dbReference type="GO" id="GO:0005840">
    <property type="term" value="C:ribosome"/>
    <property type="evidence" value="ECO:0007669"/>
    <property type="project" value="InterPro"/>
</dbReference>
<dbReference type="AlphaFoldDB" id="A0A8A6KLH1"/>
<name>A0A8A6KLH1_9STRA</name>
<organism evidence="1">
    <name type="scientific">Coscinodiscus wailesii</name>
    <dbReference type="NCBI Taxonomy" id="671091"/>
    <lineage>
        <taxon>Eukaryota</taxon>
        <taxon>Sar</taxon>
        <taxon>Stramenopiles</taxon>
        <taxon>Ochrophyta</taxon>
        <taxon>Bacillariophyta</taxon>
        <taxon>Coscinodiscophyceae</taxon>
        <taxon>Coscinodiscophycidae</taxon>
        <taxon>Coscinodiscales</taxon>
        <taxon>Coscinodiscaceae</taxon>
        <taxon>Coscinodiscus</taxon>
    </lineage>
</organism>
<dbReference type="RefSeq" id="YP_010241867.1">
    <property type="nucleotide sequence ID" value="NC_059929.1"/>
</dbReference>
<dbReference type="InterPro" id="IPR036394">
    <property type="entry name" value="Ribosomal_uL22_sf"/>
</dbReference>
<proteinExistence type="predicted"/>
<keyword evidence="1" id="KW-0150">Chloroplast</keyword>
<keyword evidence="1" id="KW-0934">Plastid</keyword>